<evidence type="ECO:0000313" key="2">
    <source>
        <dbReference type="Proteomes" id="UP000811282"/>
    </source>
</evidence>
<evidence type="ECO:0000313" key="1">
    <source>
        <dbReference type="EMBL" id="MBT9433326.1"/>
    </source>
</evidence>
<sequence>MIKLQAREYRLENLEKIENYQYGISFDAVFKQGNRITISDANVSAMRALNETLQDKLLSGRYKEWDTLLAEGYKTKDDNVLRALTAP</sequence>
<dbReference type="Proteomes" id="UP000811282">
    <property type="component" value="Unassembled WGS sequence"/>
</dbReference>
<name>A0ABS5YEG1_9GAMM</name>
<dbReference type="EMBL" id="JAFJYC010000002">
    <property type="protein sequence ID" value="MBT9433326.1"/>
    <property type="molecule type" value="Genomic_DNA"/>
</dbReference>
<organism evidence="1 2">
    <name type="scientific">Candidatus Sodalis endolongispinus</name>
    <dbReference type="NCBI Taxonomy" id="2812662"/>
    <lineage>
        <taxon>Bacteria</taxon>
        <taxon>Pseudomonadati</taxon>
        <taxon>Pseudomonadota</taxon>
        <taxon>Gammaproteobacteria</taxon>
        <taxon>Enterobacterales</taxon>
        <taxon>Bruguierivoracaceae</taxon>
        <taxon>Sodalis</taxon>
    </lineage>
</organism>
<reference evidence="1 2" key="1">
    <citation type="journal article" date="2021" name="Genome Biol. Evol.">
        <title>The evolution of interdependence in a four-way mealybug symbiosis.</title>
        <authorList>
            <person name="Garber A.I."/>
            <person name="Kupper M."/>
            <person name="Laetsch D.R."/>
            <person name="Weldon S.R."/>
            <person name="Ladinsky M.S."/>
            <person name="Bjorkman P.J."/>
            <person name="McCutcheon J.P."/>
        </authorList>
    </citation>
    <scope>NUCLEOTIDE SEQUENCE [LARGE SCALE GENOMIC DNA]</scope>
    <source>
        <strain evidence="1">SOD</strain>
    </source>
</reference>
<comment type="caution">
    <text evidence="1">The sequence shown here is derived from an EMBL/GenBank/DDBJ whole genome shotgun (WGS) entry which is preliminary data.</text>
</comment>
<gene>
    <name evidence="1" type="ORF">JZM24_16630</name>
</gene>
<proteinExistence type="predicted"/>
<accession>A0ABS5YEG1</accession>
<keyword evidence="2" id="KW-1185">Reference proteome</keyword>
<protein>
    <submittedName>
        <fullName evidence="1">Uncharacterized protein</fullName>
    </submittedName>
</protein>
<dbReference type="RefSeq" id="WP_215671061.1">
    <property type="nucleotide sequence ID" value="NZ_JAFJYC010000002.1"/>
</dbReference>